<dbReference type="Pfam" id="PF09614">
    <property type="entry name" value="Cas_Csy2"/>
    <property type="match status" value="1"/>
</dbReference>
<evidence type="ECO:0000313" key="2">
    <source>
        <dbReference type="Proteomes" id="UP000070282"/>
    </source>
</evidence>
<dbReference type="CDD" id="cd09736">
    <property type="entry name" value="Csy2_I-F"/>
    <property type="match status" value="1"/>
</dbReference>
<dbReference type="NCBIfam" id="TIGR02565">
    <property type="entry name" value="cas_Csy2"/>
    <property type="match status" value="1"/>
</dbReference>
<dbReference type="Proteomes" id="UP000070282">
    <property type="component" value="Unassembled WGS sequence"/>
</dbReference>
<name>A0A137S447_9GAMM</name>
<accession>A0A137S447</accession>
<evidence type="ECO:0000313" key="1">
    <source>
        <dbReference type="EMBL" id="KXO07204.1"/>
    </source>
</evidence>
<dbReference type="EMBL" id="LOCO01000025">
    <property type="protein sequence ID" value="KXO07204.1"/>
    <property type="molecule type" value="Genomic_DNA"/>
</dbReference>
<dbReference type="InterPro" id="IPR013398">
    <property type="entry name" value="CRISPR-assoc_prot_Csy2"/>
</dbReference>
<organism evidence="1 2">
    <name type="scientific">Marinobacter excellens LAMA 842</name>
    <dbReference type="NCBI Taxonomy" id="1306954"/>
    <lineage>
        <taxon>Bacteria</taxon>
        <taxon>Pseudomonadati</taxon>
        <taxon>Pseudomonadota</taxon>
        <taxon>Gammaproteobacteria</taxon>
        <taxon>Pseudomonadales</taxon>
        <taxon>Marinobacteraceae</taxon>
        <taxon>Marinobacter</taxon>
    </lineage>
</organism>
<gene>
    <name evidence="1" type="ORF">J122_3509</name>
</gene>
<dbReference type="AlphaFoldDB" id="A0A137S447"/>
<reference evidence="2" key="1">
    <citation type="submission" date="2015-12" db="EMBL/GenBank/DDBJ databases">
        <authorList>
            <person name="Lima A."/>
            <person name="Farahani Zayas N."/>
            <person name="Castro Da Silva M.A."/>
            <person name="Cabral A."/>
            <person name="Pessatti M.L."/>
        </authorList>
    </citation>
    <scope>NUCLEOTIDE SEQUENCE [LARGE SCALE GENOMIC DNA]</scope>
    <source>
        <strain evidence="2">LAMA 842</strain>
    </source>
</reference>
<protein>
    <submittedName>
        <fullName evidence="1">CRISPR-associated protein, Csy2 family</fullName>
    </submittedName>
</protein>
<dbReference type="PATRIC" id="fig|1306954.6.peg.2075"/>
<sequence length="305" mass="34172">MTWGFPAITAFVGLMQALDRKLPESMELMLERVGVICHHFEPQVTEGGYTRAFRLTRNPVGKDGSTSAIAEEGRAHLEISLVFGVAGPALAEGNGELKIIADDVAHILSGMRVAGGSVIPRMKRSNWQHQPSLIRIDESENEWQQQFRKIRRQLLPGFALVSRQDLLEKRLQDMRSEQPDATALDAWLDLSRLHVYPETADGVEEESAESGRKDLNWQVRRPPGWIVPIPVGYGALSDLYPPGQVARARDNSTPFRFVETLYSIGEWVSPHRLKTIDDLLWVSDADPDSGIYQCSNPYGGRRRCA</sequence>
<proteinExistence type="predicted"/>
<keyword evidence="2" id="KW-1185">Reference proteome</keyword>
<comment type="caution">
    <text evidence="1">The sequence shown here is derived from an EMBL/GenBank/DDBJ whole genome shotgun (WGS) entry which is preliminary data.</text>
</comment>